<gene>
    <name evidence="2" type="ORF">AVDCRST_MAG01-01-4740</name>
</gene>
<accession>A0A6J4QR19</accession>
<dbReference type="Pfam" id="PF00583">
    <property type="entry name" value="Acetyltransf_1"/>
    <property type="match status" value="1"/>
</dbReference>
<reference evidence="2" key="1">
    <citation type="submission" date="2020-02" db="EMBL/GenBank/DDBJ databases">
        <authorList>
            <person name="Meier V. D."/>
        </authorList>
    </citation>
    <scope>NUCLEOTIDE SEQUENCE</scope>
    <source>
        <strain evidence="2">AVDCRST_MAG01</strain>
    </source>
</reference>
<dbReference type="InterPro" id="IPR000182">
    <property type="entry name" value="GNAT_dom"/>
</dbReference>
<dbReference type="InterPro" id="IPR016181">
    <property type="entry name" value="Acyl_CoA_acyltransferase"/>
</dbReference>
<proteinExistence type="predicted"/>
<dbReference type="EMBL" id="CADCUW010000614">
    <property type="protein sequence ID" value="CAA9452374.1"/>
    <property type="molecule type" value="Genomic_DNA"/>
</dbReference>
<sequence length="164" mass="18018">MRESWEVAGVGYEVVTAGKGDVGALVRLSSALFQEDGGMRDPFADVGWPEREGRDHFLSLISRRDALCLLSKPGRAPAGYLAGYIGEPATIRPVKVAEVQSMYVEARYRNRGVGSALVAEFRSWAERQGAERISVTAYASNEAAIRFYARLGFLPKRTTLEMSV</sequence>
<evidence type="ECO:0000259" key="1">
    <source>
        <dbReference type="PROSITE" id="PS51186"/>
    </source>
</evidence>
<protein>
    <recommendedName>
        <fullName evidence="1">N-acetyltransferase domain-containing protein</fullName>
    </recommendedName>
</protein>
<name>A0A6J4QR19_9ACTN</name>
<dbReference type="Gene3D" id="3.40.630.30">
    <property type="match status" value="1"/>
</dbReference>
<dbReference type="CDD" id="cd04301">
    <property type="entry name" value="NAT_SF"/>
    <property type="match status" value="1"/>
</dbReference>
<dbReference type="SUPFAM" id="SSF55729">
    <property type="entry name" value="Acyl-CoA N-acyltransferases (Nat)"/>
    <property type="match status" value="1"/>
</dbReference>
<feature type="domain" description="N-acetyltransferase" evidence="1">
    <location>
        <begin position="12"/>
        <end position="164"/>
    </location>
</feature>
<dbReference type="PANTHER" id="PTHR43072">
    <property type="entry name" value="N-ACETYLTRANSFERASE"/>
    <property type="match status" value="1"/>
</dbReference>
<dbReference type="PROSITE" id="PS51186">
    <property type="entry name" value="GNAT"/>
    <property type="match status" value="1"/>
</dbReference>
<dbReference type="AlphaFoldDB" id="A0A6J4QR19"/>
<organism evidence="2">
    <name type="scientific">uncultured Rubrobacteraceae bacterium</name>
    <dbReference type="NCBI Taxonomy" id="349277"/>
    <lineage>
        <taxon>Bacteria</taxon>
        <taxon>Bacillati</taxon>
        <taxon>Actinomycetota</taxon>
        <taxon>Rubrobacteria</taxon>
        <taxon>Rubrobacterales</taxon>
        <taxon>Rubrobacteraceae</taxon>
        <taxon>environmental samples</taxon>
    </lineage>
</organism>
<evidence type="ECO:0000313" key="2">
    <source>
        <dbReference type="EMBL" id="CAA9452374.1"/>
    </source>
</evidence>
<dbReference type="GO" id="GO:0016747">
    <property type="term" value="F:acyltransferase activity, transferring groups other than amino-acyl groups"/>
    <property type="evidence" value="ECO:0007669"/>
    <property type="project" value="InterPro"/>
</dbReference>